<evidence type="ECO:0000256" key="1">
    <source>
        <dbReference type="ARBA" id="ARBA00005525"/>
    </source>
</evidence>
<dbReference type="InterPro" id="IPR036291">
    <property type="entry name" value="NAD(P)-bd_dom_sf"/>
</dbReference>
<dbReference type="PANTHER" id="PTHR11645">
    <property type="entry name" value="PYRROLINE-5-CARBOXYLATE REDUCTASE"/>
    <property type="match status" value="1"/>
</dbReference>
<dbReference type="KEGG" id="efk:P856_26"/>
<evidence type="ECO:0000256" key="4">
    <source>
        <dbReference type="HAMAP-Rule" id="MF_01925"/>
    </source>
</evidence>
<dbReference type="Gene3D" id="1.10.3730.10">
    <property type="entry name" value="ProC C-terminal domain-like"/>
    <property type="match status" value="1"/>
</dbReference>
<comment type="catalytic activity">
    <reaction evidence="4">
        <text>L-proline + NAD(+) = (S)-1-pyrroline-5-carboxylate + NADH + 2 H(+)</text>
        <dbReference type="Rhea" id="RHEA:14105"/>
        <dbReference type="ChEBI" id="CHEBI:15378"/>
        <dbReference type="ChEBI" id="CHEBI:17388"/>
        <dbReference type="ChEBI" id="CHEBI:57540"/>
        <dbReference type="ChEBI" id="CHEBI:57945"/>
        <dbReference type="ChEBI" id="CHEBI:60039"/>
        <dbReference type="EC" id="1.5.1.2"/>
    </reaction>
</comment>
<protein>
    <recommendedName>
        <fullName evidence="4 5">Pyrroline-5-carboxylate reductase</fullName>
        <shortName evidence="4">P5C reductase</shortName>
        <shortName evidence="4">P5CR</shortName>
        <ecNumber evidence="4 5">1.5.1.2</ecNumber>
    </recommendedName>
    <alternativeName>
        <fullName evidence="4">PCA reductase</fullName>
    </alternativeName>
</protein>
<feature type="domain" description="Pyrroline-5-carboxylate reductase dimerisation" evidence="8">
    <location>
        <begin position="170"/>
        <end position="275"/>
    </location>
</feature>
<evidence type="ECO:0000256" key="3">
    <source>
        <dbReference type="ARBA" id="ARBA00023002"/>
    </source>
</evidence>
<evidence type="ECO:0000256" key="5">
    <source>
        <dbReference type="NCBIfam" id="TIGR00112"/>
    </source>
</evidence>
<accession>V9TT02</accession>
<evidence type="ECO:0000259" key="7">
    <source>
        <dbReference type="Pfam" id="PF03807"/>
    </source>
</evidence>
<sequence length="279" mass="30057">MRSINKIFNSLLLIGCGRMGKALLTGLLEKGLTADNIHIVDPNTQDLEILSQRYSVKIYPRVEEIPEHFVPALVIMAVKPQMMNKAIVSLVKFTHLGACFLSVAAGKTISYFENKLGNTIPIVRAMPNIASTIGRGITAYFANCNVASNQKIQIRQLLETVGEAIEVNNEEQINAVTALSGGGPAYVFLLIETLAKAGVKSGLPEKMAMQLARTTVIGSCELLIRESSQEVSQLRLNVTSPGGTTAEALKILMADLTGIQPIFNTAIAAATARSKILDY</sequence>
<dbReference type="GO" id="GO:0005737">
    <property type="term" value="C:cytoplasm"/>
    <property type="evidence" value="ECO:0007669"/>
    <property type="project" value="UniProtKB-SubCell"/>
</dbReference>
<dbReference type="HOGENOM" id="CLU_042344_0_2_5"/>
<dbReference type="SUPFAM" id="SSF48179">
    <property type="entry name" value="6-phosphogluconate dehydrogenase C-terminal domain-like"/>
    <property type="match status" value="1"/>
</dbReference>
<dbReference type="InterPro" id="IPR029036">
    <property type="entry name" value="P5CR_dimer"/>
</dbReference>
<feature type="binding site" evidence="6">
    <location>
        <begin position="77"/>
        <end position="80"/>
    </location>
    <ligand>
        <name>NADP(+)</name>
        <dbReference type="ChEBI" id="CHEBI:58349"/>
    </ligand>
</feature>
<dbReference type="GO" id="GO:0055129">
    <property type="term" value="P:L-proline biosynthetic process"/>
    <property type="evidence" value="ECO:0007669"/>
    <property type="project" value="UniProtKB-UniRule"/>
</dbReference>
<dbReference type="Pfam" id="PF14748">
    <property type="entry name" value="P5CR_dimer"/>
    <property type="match status" value="1"/>
</dbReference>
<dbReference type="eggNOG" id="COG0345">
    <property type="taxonomic scope" value="Bacteria"/>
</dbReference>
<dbReference type="STRING" id="1401328.P856_26"/>
<comment type="subcellular location">
    <subcellularLocation>
        <location evidence="4">Cytoplasm</location>
    </subcellularLocation>
</comment>
<comment type="similarity">
    <text evidence="1 4">Belongs to the pyrroline-5-carboxylate reductase family.</text>
</comment>
<feature type="domain" description="Pyrroline-5-carboxylate reductase catalytic N-terminal" evidence="7">
    <location>
        <begin position="13"/>
        <end position="106"/>
    </location>
</feature>
<gene>
    <name evidence="4 9" type="primary">proC</name>
    <name evidence="9" type="ORF">P856_26</name>
</gene>
<dbReference type="PANTHER" id="PTHR11645:SF0">
    <property type="entry name" value="PYRROLINE-5-CARBOXYLATE REDUCTASE 3"/>
    <property type="match status" value="1"/>
</dbReference>
<evidence type="ECO:0000259" key="8">
    <source>
        <dbReference type="Pfam" id="PF14748"/>
    </source>
</evidence>
<comment type="pathway">
    <text evidence="4">Amino-acid biosynthesis; L-proline biosynthesis; L-proline from L-glutamate 5-semialdehyde: step 1/1.</text>
</comment>
<dbReference type="InterPro" id="IPR028939">
    <property type="entry name" value="P5C_Rdtase_cat_N"/>
</dbReference>
<dbReference type="InterPro" id="IPR008927">
    <property type="entry name" value="6-PGluconate_DH-like_C_sf"/>
</dbReference>
<dbReference type="PATRIC" id="fig|1401328.3.peg.25"/>
<keyword evidence="4" id="KW-0641">Proline biosynthesis</keyword>
<keyword evidence="10" id="KW-1185">Reference proteome</keyword>
<organism evidence="9 10">
    <name type="scientific">Candidatus Endolissoclinum faulkneri L5</name>
    <dbReference type="NCBI Taxonomy" id="1401328"/>
    <lineage>
        <taxon>Bacteria</taxon>
        <taxon>Pseudomonadati</taxon>
        <taxon>Pseudomonadota</taxon>
        <taxon>Alphaproteobacteria</taxon>
        <taxon>Rhodospirillales</taxon>
        <taxon>Rhodospirillaceae</taxon>
        <taxon>Candidatus Endolissoclinum</taxon>
    </lineage>
</organism>
<dbReference type="InterPro" id="IPR000304">
    <property type="entry name" value="Pyrroline-COOH_reductase"/>
</dbReference>
<dbReference type="EC" id="1.5.1.2" evidence="4 5"/>
<dbReference type="HAMAP" id="MF_01925">
    <property type="entry name" value="P5C_reductase"/>
    <property type="match status" value="1"/>
</dbReference>
<dbReference type="RefSeq" id="WP_025300164.1">
    <property type="nucleotide sequence ID" value="NZ_CP006745.1"/>
</dbReference>
<comment type="catalytic activity">
    <reaction evidence="4">
        <text>L-proline + NADP(+) = (S)-1-pyrroline-5-carboxylate + NADPH + 2 H(+)</text>
        <dbReference type="Rhea" id="RHEA:14109"/>
        <dbReference type="ChEBI" id="CHEBI:15378"/>
        <dbReference type="ChEBI" id="CHEBI:17388"/>
        <dbReference type="ChEBI" id="CHEBI:57783"/>
        <dbReference type="ChEBI" id="CHEBI:58349"/>
        <dbReference type="ChEBI" id="CHEBI:60039"/>
        <dbReference type="EC" id="1.5.1.2"/>
    </reaction>
</comment>
<keyword evidence="4" id="KW-0963">Cytoplasm</keyword>
<keyword evidence="4" id="KW-0028">Amino-acid biosynthesis</keyword>
<evidence type="ECO:0000313" key="10">
    <source>
        <dbReference type="Proteomes" id="UP000018700"/>
    </source>
</evidence>
<dbReference type="FunFam" id="1.10.3730.10:FF:000001">
    <property type="entry name" value="Pyrroline-5-carboxylate reductase"/>
    <property type="match status" value="1"/>
</dbReference>
<dbReference type="NCBIfam" id="TIGR00112">
    <property type="entry name" value="proC"/>
    <property type="match status" value="1"/>
</dbReference>
<dbReference type="SUPFAM" id="SSF51735">
    <property type="entry name" value="NAD(P)-binding Rossmann-fold domains"/>
    <property type="match status" value="1"/>
</dbReference>
<evidence type="ECO:0000256" key="2">
    <source>
        <dbReference type="ARBA" id="ARBA00022857"/>
    </source>
</evidence>
<dbReference type="UniPathway" id="UPA00098">
    <property type="reaction ID" value="UER00361"/>
</dbReference>
<dbReference type="OrthoDB" id="9805754at2"/>
<proteinExistence type="inferred from homology"/>
<keyword evidence="3 4" id="KW-0560">Oxidoreductase</keyword>
<dbReference type="Pfam" id="PF03807">
    <property type="entry name" value="F420_oxidored"/>
    <property type="match status" value="1"/>
</dbReference>
<feature type="binding site" evidence="6">
    <location>
        <begin position="14"/>
        <end position="19"/>
    </location>
    <ligand>
        <name>NADP(+)</name>
        <dbReference type="ChEBI" id="CHEBI:58349"/>
    </ligand>
</feature>
<keyword evidence="2 4" id="KW-0521">NADP</keyword>
<dbReference type="PIRSF" id="PIRSF000193">
    <property type="entry name" value="Pyrrol-5-carb_rd"/>
    <property type="match status" value="1"/>
</dbReference>
<reference evidence="9 10" key="1">
    <citation type="journal article" date="2013" name="PLoS ONE">
        <title>Bacterial endosymbiosis in a chordate host: long-term co-evolution and conservation of secondary metabolism.</title>
        <authorList>
            <person name="Kwan J.C."/>
            <person name="Schmidt E.W."/>
        </authorList>
    </citation>
    <scope>NUCLEOTIDE SEQUENCE [LARGE SCALE GENOMIC DNA]</scope>
    <source>
        <strain evidence="10">faulkneri L5</strain>
    </source>
</reference>
<dbReference type="AlphaFoldDB" id="V9TT02"/>
<evidence type="ECO:0000256" key="6">
    <source>
        <dbReference type="PIRSR" id="PIRSR000193-1"/>
    </source>
</evidence>
<dbReference type="Gene3D" id="3.40.50.720">
    <property type="entry name" value="NAD(P)-binding Rossmann-like Domain"/>
    <property type="match status" value="1"/>
</dbReference>
<comment type="function">
    <text evidence="4">Catalyzes the reduction of 1-pyrroline-5-carboxylate (PCA) to L-proline.</text>
</comment>
<dbReference type="GO" id="GO:0004735">
    <property type="term" value="F:pyrroline-5-carboxylate reductase activity"/>
    <property type="evidence" value="ECO:0007669"/>
    <property type="project" value="UniProtKB-UniRule"/>
</dbReference>
<name>V9TT02_9PROT</name>
<dbReference type="EMBL" id="CP006745">
    <property type="protein sequence ID" value="AHC73277.1"/>
    <property type="molecule type" value="Genomic_DNA"/>
</dbReference>
<evidence type="ECO:0000313" key="9">
    <source>
        <dbReference type="EMBL" id="AHC73277.1"/>
    </source>
</evidence>
<dbReference type="Proteomes" id="UP000018700">
    <property type="component" value="Chromosome"/>
</dbReference>